<dbReference type="AlphaFoldDB" id="A0A2V0RMI9"/>
<organism evidence="1">
    <name type="scientific">viral metagenome</name>
    <dbReference type="NCBI Taxonomy" id="1070528"/>
    <lineage>
        <taxon>unclassified sequences</taxon>
        <taxon>metagenomes</taxon>
        <taxon>organismal metagenomes</taxon>
    </lineage>
</organism>
<proteinExistence type="predicted"/>
<accession>A0A2V0RMI9</accession>
<name>A0A2V0RMI9_9ZZZZ</name>
<sequence>MQSTTITEVITDVEPVLRLRGRSRVERVRNAFMRMSLIFEQENFDVDEVLALAYAKANLSDRQKHLLRELVASGELFSRVPDLGSRVATFSINPSTGIPRKPLLAERARRALIRAERVWDNMMEDVRSNKFLAEQADMEDGRFTYRTLMGARFPKLVSKSELDLMGEGDATEDVSIHTEFSGWSGITKFKSYSMPSDALYSSSAEDSNMIYGGRMIMAKFHSSGLQVRGHAMKRLRSYGYDSEMITLKSNIVEAVISSGRSVPNWSMERPKPSTRKVSYKITFELLNVEVKLSSNAASVCKLIISGYVFPSLDKRTVTMSEFLESGSNTLDIIDPFVVTVIPLTIPGSKSRLRATGMPVIPYDAAIKDVSPAVLAIKAEDSQDDSDVLTSTVNANLRRTDQWLNISHDEVKSFCSDSPHLARMYEDNKYSYITKCGVEFADVEYIRDNYPVLFDDLLNVGLEMLTSQSNTTREPEALSKLDVSDAWSEFFDKSSGPSIVHSEEIRSPNQEAQGVKPVTSSLLLVRIVLSRILIVGIGESTHRPMNPEILPTPHHLINQKRAEAMLIPLSVMKDGLLVYTLTGSVGRLLKDVTRSNLSGSVLHNIIRGSVISGDVPTNIIDELTSQSLFKVRAPILMVSSESKAMTDLWFVAPSGIEFDVTPIAMEICSKLSEEMLLSPISRSVLAWHPLFTIVVSKTLKSDGSFKYDSVLIPAKRKSSIAVSYHNTTEVIRATDFNSEVRMHYATMREGAGYVSALKTYISGIP</sequence>
<comment type="caution">
    <text evidence="1">The sequence shown here is derived from an EMBL/GenBank/DDBJ whole genome shotgun (WGS) entry which is preliminary data.</text>
</comment>
<reference evidence="1" key="1">
    <citation type="submission" date="2017-04" db="EMBL/GenBank/DDBJ databases">
        <title>Unveiling RNA virosphere associated with marine microorganisms.</title>
        <authorList>
            <person name="Urayama S."/>
            <person name="Takaki Y."/>
            <person name="Nishi S."/>
            <person name="Yoshida Y."/>
            <person name="Deguchi S."/>
            <person name="Takai K."/>
            <person name="Nunoura T."/>
        </authorList>
    </citation>
    <scope>NUCLEOTIDE SEQUENCE</scope>
</reference>
<dbReference type="EMBL" id="BDQA01000758">
    <property type="protein sequence ID" value="GBH22190.1"/>
    <property type="molecule type" value="Genomic_RNA"/>
</dbReference>
<evidence type="ECO:0000313" key="1">
    <source>
        <dbReference type="EMBL" id="GBH22190.1"/>
    </source>
</evidence>
<protein>
    <submittedName>
        <fullName evidence="1">Uncharacterized protein</fullName>
    </submittedName>
</protein>